<evidence type="ECO:0000313" key="1">
    <source>
        <dbReference type="EMBL" id="ETW81376.1"/>
    </source>
</evidence>
<organism evidence="1 2">
    <name type="scientific">Heterobasidion irregulare (strain TC 32-1)</name>
    <dbReference type="NCBI Taxonomy" id="747525"/>
    <lineage>
        <taxon>Eukaryota</taxon>
        <taxon>Fungi</taxon>
        <taxon>Dikarya</taxon>
        <taxon>Basidiomycota</taxon>
        <taxon>Agaricomycotina</taxon>
        <taxon>Agaricomycetes</taxon>
        <taxon>Russulales</taxon>
        <taxon>Bondarzewiaceae</taxon>
        <taxon>Heterobasidion</taxon>
        <taxon>Heterobasidion annosum species complex</taxon>
    </lineage>
</organism>
<dbReference type="OrthoDB" id="3353710at2759"/>
<evidence type="ECO:0000313" key="2">
    <source>
        <dbReference type="Proteomes" id="UP000030671"/>
    </source>
</evidence>
<protein>
    <submittedName>
        <fullName evidence="1">Uncharacterized protein</fullName>
    </submittedName>
</protein>
<proteinExistence type="predicted"/>
<dbReference type="Proteomes" id="UP000030671">
    <property type="component" value="Unassembled WGS sequence"/>
</dbReference>
<sequence length="345" mass="38381">MNGEPPCRLPPGPRAFAIGWIGVTHVCKHWRQVALDEPWLWTDVTPDMGRRWTWEFITRAGQMPLGIYGEREARLLPVLVASGHLSHTQALAICCDDRRLLRIVRSLITVAAPVLESLALGSTRALGETAIPILEDFLAVYAPRLRTAVFVGLWIPWSSPIIRNLTKLHVSIDCETFDGDHIQCPTPPSELFDALANMPYLEDLAVSYAIPPFQSRPAEPQRQRGSIVLRHLSHLKLQGPYLDVPVVLDVIQFSALTVLELEFYAGDSRTLRALCPPLGRYSDMPLGVEPNIRLYMFAIGSSGRYWIYSRHPAAEPLLGSGSGVADGRCARRASRRELGYPGDFA</sequence>
<dbReference type="AlphaFoldDB" id="W4K8J5"/>
<dbReference type="InParanoid" id="W4K8J5"/>
<keyword evidence="2" id="KW-1185">Reference proteome</keyword>
<dbReference type="RefSeq" id="XP_009546028.1">
    <property type="nucleotide sequence ID" value="XM_009547733.1"/>
</dbReference>
<dbReference type="STRING" id="747525.W4K8J5"/>
<gene>
    <name evidence="1" type="ORF">HETIRDRAFT_317186</name>
</gene>
<accession>W4K8J5</accession>
<dbReference type="KEGG" id="hir:HETIRDRAFT_317186"/>
<name>W4K8J5_HETIT</name>
<dbReference type="GeneID" id="20670397"/>
<dbReference type="EMBL" id="KI925458">
    <property type="protein sequence ID" value="ETW81376.1"/>
    <property type="molecule type" value="Genomic_DNA"/>
</dbReference>
<reference evidence="1 2" key="1">
    <citation type="journal article" date="2012" name="New Phytol.">
        <title>Insight into trade-off between wood decay and parasitism from the genome of a fungal forest pathogen.</title>
        <authorList>
            <person name="Olson A."/>
            <person name="Aerts A."/>
            <person name="Asiegbu F."/>
            <person name="Belbahri L."/>
            <person name="Bouzid O."/>
            <person name="Broberg A."/>
            <person name="Canback B."/>
            <person name="Coutinho P.M."/>
            <person name="Cullen D."/>
            <person name="Dalman K."/>
            <person name="Deflorio G."/>
            <person name="van Diepen L.T."/>
            <person name="Dunand C."/>
            <person name="Duplessis S."/>
            <person name="Durling M."/>
            <person name="Gonthier P."/>
            <person name="Grimwood J."/>
            <person name="Fossdal C.G."/>
            <person name="Hansson D."/>
            <person name="Henrissat B."/>
            <person name="Hietala A."/>
            <person name="Himmelstrand K."/>
            <person name="Hoffmeister D."/>
            <person name="Hogberg N."/>
            <person name="James T.Y."/>
            <person name="Karlsson M."/>
            <person name="Kohler A."/>
            <person name="Kues U."/>
            <person name="Lee Y.H."/>
            <person name="Lin Y.C."/>
            <person name="Lind M."/>
            <person name="Lindquist E."/>
            <person name="Lombard V."/>
            <person name="Lucas S."/>
            <person name="Lunden K."/>
            <person name="Morin E."/>
            <person name="Murat C."/>
            <person name="Park J."/>
            <person name="Raffaello T."/>
            <person name="Rouze P."/>
            <person name="Salamov A."/>
            <person name="Schmutz J."/>
            <person name="Solheim H."/>
            <person name="Stahlberg J."/>
            <person name="Velez H."/>
            <person name="de Vries R.P."/>
            <person name="Wiebenga A."/>
            <person name="Woodward S."/>
            <person name="Yakovlev I."/>
            <person name="Garbelotto M."/>
            <person name="Martin F."/>
            <person name="Grigoriev I.V."/>
            <person name="Stenlid J."/>
        </authorList>
    </citation>
    <scope>NUCLEOTIDE SEQUENCE [LARGE SCALE GENOMIC DNA]</scope>
    <source>
        <strain evidence="1 2">TC 32-1</strain>
    </source>
</reference>
<dbReference type="HOGENOM" id="CLU_065402_0_0_1"/>